<protein>
    <submittedName>
        <fullName evidence="1">Uncharacterized protein</fullName>
    </submittedName>
</protein>
<organism evidence="1 3">
    <name type="scientific">Gossypium arboreum</name>
    <name type="common">Tree cotton</name>
    <name type="synonym">Gossypium nanking</name>
    <dbReference type="NCBI Taxonomy" id="29729"/>
    <lineage>
        <taxon>Eukaryota</taxon>
        <taxon>Viridiplantae</taxon>
        <taxon>Streptophyta</taxon>
        <taxon>Embryophyta</taxon>
        <taxon>Tracheophyta</taxon>
        <taxon>Spermatophyta</taxon>
        <taxon>Magnoliopsida</taxon>
        <taxon>eudicotyledons</taxon>
        <taxon>Gunneridae</taxon>
        <taxon>Pentapetalae</taxon>
        <taxon>rosids</taxon>
        <taxon>malvids</taxon>
        <taxon>Malvales</taxon>
        <taxon>Malvaceae</taxon>
        <taxon>Malvoideae</taxon>
        <taxon>Gossypium</taxon>
    </lineage>
</organism>
<proteinExistence type="predicted"/>
<keyword evidence="3" id="KW-1185">Reference proteome</keyword>
<name>A0A0B0MER3_GOSAR</name>
<dbReference type="Proteomes" id="UP000032142">
    <property type="component" value="Unassembled WGS sequence"/>
</dbReference>
<dbReference type="EMBL" id="KN428546">
    <property type="protein sequence ID" value="KHG24364.1"/>
    <property type="molecule type" value="Genomic_DNA"/>
</dbReference>
<gene>
    <name evidence="2" type="ORF">F383_30872</name>
    <name evidence="1" type="ORF">F383_37352</name>
</gene>
<evidence type="ECO:0000313" key="2">
    <source>
        <dbReference type="EMBL" id="KHG24364.1"/>
    </source>
</evidence>
<dbReference type="AlphaFoldDB" id="A0A0B0MER3"/>
<accession>A0A0B0MER3</accession>
<reference evidence="3" key="2">
    <citation type="submission" date="2014-09" db="EMBL/GenBank/DDBJ databases">
        <authorList>
            <person name="Mudge J."/>
            <person name="Ramaraj T."/>
            <person name="Lindquist I.E."/>
            <person name="Bharti A.K."/>
            <person name="Sundararajan A."/>
            <person name="Cameron C.T."/>
            <person name="Woodward J.E."/>
            <person name="May G.D."/>
            <person name="Brubaker C."/>
            <person name="Broadhvest J."/>
            <person name="Wilkins T.A."/>
        </authorList>
    </citation>
    <scope>NUCLEOTIDE SEQUENCE</scope>
    <source>
        <strain evidence="3">cv. AKA8401</strain>
    </source>
</reference>
<evidence type="ECO:0000313" key="3">
    <source>
        <dbReference type="Proteomes" id="UP000032142"/>
    </source>
</evidence>
<dbReference type="EMBL" id="JRRC01021661">
    <property type="protein sequence ID" value="KHF97918.1"/>
    <property type="molecule type" value="Genomic_DNA"/>
</dbReference>
<evidence type="ECO:0000313" key="1">
    <source>
        <dbReference type="EMBL" id="KHF97918.1"/>
    </source>
</evidence>
<reference evidence="1" key="1">
    <citation type="submission" date="2014-09" db="EMBL/GenBank/DDBJ databases">
        <title>G. arboreum L. cv. AKA8401 A2 genome assembly version 1.0.</title>
        <authorList>
            <person name="Mudge J."/>
            <person name="Ramaraj T."/>
            <person name="Lindquist I.E."/>
            <person name="Bharti A.K."/>
            <person name="Sundararajan A."/>
            <person name="Cameron C.T."/>
            <person name="Woodward J.E."/>
            <person name="May G.D."/>
            <person name="Brubaker C."/>
            <person name="Broadhvest J."/>
            <person name="Wilkins T.A."/>
        </authorList>
    </citation>
    <scope>NUCLEOTIDE SEQUENCE</scope>
</reference>
<sequence>MEIRFASSNLQSSIHHLQSALLQLQGDKIFNLQSTPLQPQGDKTCYDLLYCN</sequence>